<organism evidence="7 8">
    <name type="scientific">Clonostachys rhizophaga</name>
    <dbReference type="NCBI Taxonomy" id="160324"/>
    <lineage>
        <taxon>Eukaryota</taxon>
        <taxon>Fungi</taxon>
        <taxon>Dikarya</taxon>
        <taxon>Ascomycota</taxon>
        <taxon>Pezizomycotina</taxon>
        <taxon>Sordariomycetes</taxon>
        <taxon>Hypocreomycetidae</taxon>
        <taxon>Hypocreales</taxon>
        <taxon>Bionectriaceae</taxon>
        <taxon>Clonostachys</taxon>
    </lineage>
</organism>
<evidence type="ECO:0000313" key="8">
    <source>
        <dbReference type="Proteomes" id="UP000696573"/>
    </source>
</evidence>
<dbReference type="InterPro" id="IPR002110">
    <property type="entry name" value="Ankyrin_rpt"/>
</dbReference>
<sequence length="1439" mass="157274">MELAGLVVGVAGLAGIFSSCVGAIERVQSYQSYTADSGALETRFKVAKVRFEAWGSAVGIEHGKLLADHHPGLDDPSRAEVIAETLKIILKAICDESQKSPKQTRLFKTHDIAALRSNGTHASTSSESKKRRVQWALWGKDGRMEKVELFEKLVDGLYQLVSLSGGGEMMSSPPQYGDEKVPELDMHQTGLDDIRRMLVRRDSQIKAKFLRELYVWLGHQSPTEFYQEALQKKVNGTCDWFLHRPAFLNWLDASASRNLLWVHAPAGFGKTVLCARIVDYLSSTESTPVAHFFFSSETEGSRDPFIAIRSWVSQLVSCDSGAGAFEDVLGIWEADHDPVASRSAVLQLFRELLSTISDCILIADGLDECLGSNQGNTTVSSFIRHVIDAVATTSTRVLFVSRDEPSIRTALASSPETLTEYKISSTDVQSDTAAYSNEIVKNMLPNKTDDVRSTLSEAMTARCDGQFLWLKLQENSLRKGLNKKQLRNVIQNTPPGLESIYDKYWHRITSLEPDDQSRAIWILRWLVVALRPFTVQEITEAVLIMESGELLSEDLPDEIDDDYIESEIIGLCGTLLEIRDSSTTSAPADRTLHIPHFSVREFLLSRLPTPSFIGGYDFAEELLKTSCEKLQHTLVAKACIQYISLTQAWENSQDKSDDPLPSAAFREYAATRWFEHARLGLPDHPSLVASCFLFFQEENSAWFGWRNYFELDRKSRKRNRAERVLPSPLFYAVKLGLDTLAARLAACTDVNRASSHGRTPLGAACSKGNLDIAKKLIRRGAKVDAAPGSNGVTPLHKASKHGFVKLVKILLREGADIQAFDVHGWTPMALASMRGHLDVITLLLDNGAPVEVCTSDGSSPLILACARGHSHIAKLLLERGASISSEGRLKNTPLHLAACNGHLEVVKLLLEHEASVVAPINQEGAFEGYEESVNTPQGQQARVSNRNNIVGDSPLTLAASNGHLQVVRLLLEHDATVAATDRHQRTPLHFAAVLGNVEMARLLLDKGADTTARDSSGCTPLLCSAKKNHSEVVELLLSRGASVESTDEAGVTSLMHASGLGHIETMRVLLERGAGIAATSDNGGTPLIFASEDGHVDAMRILLDRGAHIETADNDGWTSLMITSQNGHTEAVEILLGRGANIEAMDAVGWTSLMLASQNGHVEIIEILLEKGANVEASDTDGWTPLLIASRHGHTEALELLLGHGSDPAVANSQGETALHMASEHGFGEMISLLLNTSALICNKQDQCGRTPLFLASVYGHHQAVKTLLSDSRVDREMKDWRGSTPLFTAVANGHYDTAQLLISKSTNLETRSGAKRDLLWWAQRSGNPQVVQMIKEHAGKMGRPFTDQGELAVEVVPFKSENGFCDACTLSFASDASYECLPDHNFGLCQECFDEGIRCSNSTHEMKLIVGPSDSGDGSDGGWDVDNEKFDLGQVSAG</sequence>
<dbReference type="PRINTS" id="PR01415">
    <property type="entry name" value="ANKYRIN"/>
</dbReference>
<dbReference type="Proteomes" id="UP000696573">
    <property type="component" value="Unassembled WGS sequence"/>
</dbReference>
<feature type="repeat" description="ANK" evidence="3">
    <location>
        <begin position="983"/>
        <end position="1015"/>
    </location>
</feature>
<dbReference type="SMART" id="SM00248">
    <property type="entry name" value="ANK"/>
    <property type="match status" value="17"/>
</dbReference>
<feature type="repeat" description="ANK" evidence="3">
    <location>
        <begin position="950"/>
        <end position="982"/>
    </location>
</feature>
<dbReference type="Pfam" id="PF13637">
    <property type="entry name" value="Ank_4"/>
    <property type="match status" value="2"/>
</dbReference>
<dbReference type="SUPFAM" id="SSF48403">
    <property type="entry name" value="Ankyrin repeat"/>
    <property type="match status" value="2"/>
</dbReference>
<feature type="domain" description="Prion-inhibition and propagation HeLo" evidence="5">
    <location>
        <begin position="5"/>
        <end position="162"/>
    </location>
</feature>
<feature type="domain" description="Nephrocystin 3-like N-terminal" evidence="6">
    <location>
        <begin position="236"/>
        <end position="402"/>
    </location>
</feature>
<dbReference type="Pfam" id="PF24883">
    <property type="entry name" value="NPHP3_N"/>
    <property type="match status" value="1"/>
</dbReference>
<dbReference type="InterPro" id="IPR051631">
    <property type="entry name" value="Ankyrin-KH/SAM_domain"/>
</dbReference>
<accession>A0A9N9YI76</accession>
<dbReference type="EMBL" id="CABFNQ020000544">
    <property type="protein sequence ID" value="CAH0018864.1"/>
    <property type="molecule type" value="Genomic_DNA"/>
</dbReference>
<keyword evidence="1" id="KW-0677">Repeat</keyword>
<dbReference type="PANTHER" id="PTHR23206:SF8">
    <property type="entry name" value="ANKYRIN REPEAT AND KH DOMAIN-CONTAINING 1"/>
    <property type="match status" value="1"/>
</dbReference>
<dbReference type="Gene3D" id="3.40.50.300">
    <property type="entry name" value="P-loop containing nucleotide triphosphate hydrolases"/>
    <property type="match status" value="1"/>
</dbReference>
<name>A0A9N9YI76_9HYPO</name>
<dbReference type="InterPro" id="IPR027417">
    <property type="entry name" value="P-loop_NTPase"/>
</dbReference>
<dbReference type="OrthoDB" id="539213at2759"/>
<evidence type="ECO:0000259" key="5">
    <source>
        <dbReference type="Pfam" id="PF14479"/>
    </source>
</evidence>
<dbReference type="Pfam" id="PF12796">
    <property type="entry name" value="Ank_2"/>
    <property type="match status" value="3"/>
</dbReference>
<feature type="repeat" description="ANK" evidence="3">
    <location>
        <begin position="790"/>
        <end position="822"/>
    </location>
</feature>
<dbReference type="InterPro" id="IPR038305">
    <property type="entry name" value="HeLo_sf"/>
</dbReference>
<dbReference type="PROSITE" id="PS50088">
    <property type="entry name" value="ANK_REPEAT"/>
    <property type="match status" value="15"/>
</dbReference>
<feature type="repeat" description="ANK" evidence="3">
    <location>
        <begin position="1214"/>
        <end position="1246"/>
    </location>
</feature>
<dbReference type="InterPro" id="IPR056884">
    <property type="entry name" value="NPHP3-like_N"/>
</dbReference>
<feature type="repeat" description="ANK" evidence="3">
    <location>
        <begin position="1082"/>
        <end position="1114"/>
    </location>
</feature>
<dbReference type="PANTHER" id="PTHR23206">
    <property type="entry name" value="MASK PROTEIN"/>
    <property type="match status" value="1"/>
</dbReference>
<feature type="repeat" description="ANK" evidence="3">
    <location>
        <begin position="1181"/>
        <end position="1213"/>
    </location>
</feature>
<evidence type="ECO:0000256" key="4">
    <source>
        <dbReference type="SAM" id="MobiDB-lite"/>
    </source>
</evidence>
<comment type="caution">
    <text evidence="7">The sequence shown here is derived from an EMBL/GenBank/DDBJ whole genome shotgun (WGS) entry which is preliminary data.</text>
</comment>
<dbReference type="Pfam" id="PF00023">
    <property type="entry name" value="Ank"/>
    <property type="match status" value="4"/>
</dbReference>
<dbReference type="InterPro" id="IPR029498">
    <property type="entry name" value="HeLo_dom"/>
</dbReference>
<feature type="repeat" description="ANK" evidence="3">
    <location>
        <begin position="823"/>
        <end position="855"/>
    </location>
</feature>
<keyword evidence="2 3" id="KW-0040">ANK repeat</keyword>
<feature type="repeat" description="ANK" evidence="3">
    <location>
        <begin position="889"/>
        <end position="916"/>
    </location>
</feature>
<protein>
    <submittedName>
        <fullName evidence="7">Uncharacterized protein</fullName>
    </submittedName>
</protein>
<dbReference type="Gene3D" id="1.20.120.1020">
    <property type="entry name" value="Prion-inhibition and propagation, HeLo domain"/>
    <property type="match status" value="1"/>
</dbReference>
<reference evidence="7" key="1">
    <citation type="submission" date="2021-10" db="EMBL/GenBank/DDBJ databases">
        <authorList>
            <person name="Piombo E."/>
        </authorList>
    </citation>
    <scope>NUCLEOTIDE SEQUENCE</scope>
</reference>
<feature type="repeat" description="ANK" evidence="3">
    <location>
        <begin position="1282"/>
        <end position="1314"/>
    </location>
</feature>
<dbReference type="SUPFAM" id="SSF52540">
    <property type="entry name" value="P-loop containing nucleoside triphosphate hydrolases"/>
    <property type="match status" value="1"/>
</dbReference>
<keyword evidence="8" id="KW-1185">Reference proteome</keyword>
<proteinExistence type="predicted"/>
<feature type="repeat" description="ANK" evidence="3">
    <location>
        <begin position="1115"/>
        <end position="1147"/>
    </location>
</feature>
<evidence type="ECO:0000256" key="1">
    <source>
        <dbReference type="ARBA" id="ARBA00022737"/>
    </source>
</evidence>
<evidence type="ECO:0000313" key="7">
    <source>
        <dbReference type="EMBL" id="CAH0018864.1"/>
    </source>
</evidence>
<dbReference type="Pfam" id="PF14479">
    <property type="entry name" value="HeLo"/>
    <property type="match status" value="1"/>
</dbReference>
<evidence type="ECO:0000256" key="2">
    <source>
        <dbReference type="ARBA" id="ARBA00023043"/>
    </source>
</evidence>
<feature type="repeat" description="ANK" evidence="3">
    <location>
        <begin position="856"/>
        <end position="888"/>
    </location>
</feature>
<dbReference type="Gene3D" id="1.25.40.20">
    <property type="entry name" value="Ankyrin repeat-containing domain"/>
    <property type="match status" value="6"/>
</dbReference>
<feature type="repeat" description="ANK" evidence="3">
    <location>
        <begin position="1049"/>
        <end position="1081"/>
    </location>
</feature>
<evidence type="ECO:0000259" key="6">
    <source>
        <dbReference type="Pfam" id="PF24883"/>
    </source>
</evidence>
<dbReference type="SUPFAM" id="SSF57850">
    <property type="entry name" value="RING/U-box"/>
    <property type="match status" value="1"/>
</dbReference>
<evidence type="ECO:0000256" key="3">
    <source>
        <dbReference type="PROSITE-ProRule" id="PRU00023"/>
    </source>
</evidence>
<gene>
    <name evidence="7" type="ORF">CRHIZ90672A_00005493</name>
</gene>
<feature type="repeat" description="ANK" evidence="3">
    <location>
        <begin position="1016"/>
        <end position="1048"/>
    </location>
</feature>
<feature type="region of interest" description="Disordered" evidence="4">
    <location>
        <begin position="1413"/>
        <end position="1439"/>
    </location>
</feature>
<feature type="repeat" description="ANK" evidence="3">
    <location>
        <begin position="756"/>
        <end position="788"/>
    </location>
</feature>
<feature type="repeat" description="ANK" evidence="3">
    <location>
        <begin position="1148"/>
        <end position="1180"/>
    </location>
</feature>
<dbReference type="PROSITE" id="PS50297">
    <property type="entry name" value="ANK_REP_REGION"/>
    <property type="match status" value="15"/>
</dbReference>
<dbReference type="InterPro" id="IPR036770">
    <property type="entry name" value="Ankyrin_rpt-contain_sf"/>
</dbReference>